<evidence type="ECO:0008006" key="2">
    <source>
        <dbReference type="Google" id="ProtNLM"/>
    </source>
</evidence>
<dbReference type="InterPro" id="IPR036249">
    <property type="entry name" value="Thioredoxin-like_sf"/>
</dbReference>
<gene>
    <name evidence="1" type="ORF">MNBD_DELTA01-1214</name>
</gene>
<accession>A0A3B0QYW3</accession>
<name>A0A3B0QYW3_9ZZZZ</name>
<dbReference type="EMBL" id="UOEA01000084">
    <property type="protein sequence ID" value="VAV85299.1"/>
    <property type="molecule type" value="Genomic_DNA"/>
</dbReference>
<dbReference type="InterPro" id="IPR008554">
    <property type="entry name" value="Glutaredoxin-like"/>
</dbReference>
<dbReference type="SUPFAM" id="SSF52833">
    <property type="entry name" value="Thioredoxin-like"/>
    <property type="match status" value="1"/>
</dbReference>
<sequence length="100" mass="11492">MSAPIIEVYAKKGCGLCKEAKKTIDKVQHDIPFNFKEVEISQSDDLLRRYTDHVPTIYINGKKAFKFKVDETEFRKRVRKEIIKAGLSRMSSRQMAAAAK</sequence>
<protein>
    <recommendedName>
        <fullName evidence="2">Glutaredoxin family protein</fullName>
    </recommendedName>
</protein>
<organism evidence="1">
    <name type="scientific">hydrothermal vent metagenome</name>
    <dbReference type="NCBI Taxonomy" id="652676"/>
    <lineage>
        <taxon>unclassified sequences</taxon>
        <taxon>metagenomes</taxon>
        <taxon>ecological metagenomes</taxon>
    </lineage>
</organism>
<proteinExistence type="predicted"/>
<dbReference type="Pfam" id="PF05768">
    <property type="entry name" value="Glrx-like"/>
    <property type="match status" value="1"/>
</dbReference>
<dbReference type="AlphaFoldDB" id="A0A3B0QYW3"/>
<reference evidence="1" key="1">
    <citation type="submission" date="2018-06" db="EMBL/GenBank/DDBJ databases">
        <authorList>
            <person name="Zhirakovskaya E."/>
        </authorList>
    </citation>
    <scope>NUCLEOTIDE SEQUENCE</scope>
</reference>
<evidence type="ECO:0000313" key="1">
    <source>
        <dbReference type="EMBL" id="VAV85299.1"/>
    </source>
</evidence>
<dbReference type="Gene3D" id="3.40.30.10">
    <property type="entry name" value="Glutaredoxin"/>
    <property type="match status" value="1"/>
</dbReference>